<reference evidence="2 3" key="1">
    <citation type="submission" date="2016-10" db="EMBL/GenBank/DDBJ databases">
        <authorList>
            <person name="Varghese N."/>
            <person name="Submissions S."/>
        </authorList>
    </citation>
    <scope>NUCLEOTIDE SEQUENCE [LARGE SCALE GENOMIC DNA]</scope>
    <source>
        <strain evidence="2 3">DSM 22022</strain>
    </source>
</reference>
<dbReference type="InterPro" id="IPR001173">
    <property type="entry name" value="Glyco_trans_2-like"/>
</dbReference>
<evidence type="ECO:0000313" key="3">
    <source>
        <dbReference type="Proteomes" id="UP000199588"/>
    </source>
</evidence>
<accession>A0A1G5BD99</accession>
<protein>
    <submittedName>
        <fullName evidence="2">Rhamnopyranosyl-N-acetylglucosaminyl-diphospho-decaprenol beta-1,3/1,4-galactofuranosyltransferase</fullName>
    </submittedName>
</protein>
<dbReference type="RefSeq" id="WP_090654417.1">
    <property type="nucleotide sequence ID" value="NZ_CP015031.1"/>
</dbReference>
<dbReference type="Gene3D" id="3.90.550.10">
    <property type="entry name" value="Spore Coat Polysaccharide Biosynthesis Protein SpsA, Chain A"/>
    <property type="match status" value="1"/>
</dbReference>
<dbReference type="InterPro" id="IPR029044">
    <property type="entry name" value="Nucleotide-diphossugar_trans"/>
</dbReference>
<evidence type="ECO:0000259" key="1">
    <source>
        <dbReference type="Pfam" id="PF00535"/>
    </source>
</evidence>
<evidence type="ECO:0000313" key="2">
    <source>
        <dbReference type="EMBL" id="SCX88142.1"/>
    </source>
</evidence>
<name>A0A1G5BD99_9PAST</name>
<dbReference type="EMBL" id="FMUQ01000004">
    <property type="protein sequence ID" value="SCX88142.1"/>
    <property type="molecule type" value="Genomic_DNA"/>
</dbReference>
<dbReference type="PANTHER" id="PTHR43685">
    <property type="entry name" value="GLYCOSYLTRANSFERASE"/>
    <property type="match status" value="1"/>
</dbReference>
<dbReference type="SUPFAM" id="SSF53448">
    <property type="entry name" value="Nucleotide-diphospho-sugar transferases"/>
    <property type="match status" value="1"/>
</dbReference>
<keyword evidence="3" id="KW-1185">Reference proteome</keyword>
<proteinExistence type="predicted"/>
<dbReference type="Proteomes" id="UP000199588">
    <property type="component" value="Unassembled WGS sequence"/>
</dbReference>
<sequence length="307" mass="35512">MNQSICAVVVTYNRKELLLNCLRALNAQSHPLDHIVVVNNASQDGTVEFLQEQGWQDNDKFTLINLTENQGGAGGFYTGIKYGAEHNFDYVWLMDDDGYPASDCLEKMLPYVSDDCYLGPMVLDVKDKERLSFAMRIPGTSETIDNYSQISRDLREKNLIQKIVLPFNGTLIASKLIKTIGYPMKDYFIWGDEREYTARALKQSKNLATVIDAIFYHPADSSTSVPMFFGKMRFNYANSDLKMYCFCRNTIATFNRHNGWLHILGFWIKATWFSLFTKPSLSRLFFCWRAMWHGLIKDFSHHQEYIK</sequence>
<dbReference type="CDD" id="cd04185">
    <property type="entry name" value="GT_2_like_b"/>
    <property type="match status" value="1"/>
</dbReference>
<gene>
    <name evidence="2" type="ORF">SAMN02910354_00709</name>
</gene>
<comment type="caution">
    <text evidence="2">The sequence shown here is derived from an EMBL/GenBank/DDBJ whole genome shotgun (WGS) entry which is preliminary data.</text>
</comment>
<dbReference type="PANTHER" id="PTHR43685:SF2">
    <property type="entry name" value="GLYCOSYLTRANSFERASE 2-LIKE DOMAIN-CONTAINING PROTEIN"/>
    <property type="match status" value="1"/>
</dbReference>
<dbReference type="Pfam" id="PF00535">
    <property type="entry name" value="Glycos_transf_2"/>
    <property type="match status" value="1"/>
</dbReference>
<feature type="domain" description="Glycosyltransferase 2-like" evidence="1">
    <location>
        <begin position="7"/>
        <end position="119"/>
    </location>
</feature>
<organism evidence="2 3">
    <name type="scientific">Basfia succiniciproducens</name>
    <dbReference type="NCBI Taxonomy" id="653940"/>
    <lineage>
        <taxon>Bacteria</taxon>
        <taxon>Pseudomonadati</taxon>
        <taxon>Pseudomonadota</taxon>
        <taxon>Gammaproteobacteria</taxon>
        <taxon>Pasteurellales</taxon>
        <taxon>Pasteurellaceae</taxon>
        <taxon>Basfia</taxon>
    </lineage>
</organism>
<dbReference type="InterPro" id="IPR050834">
    <property type="entry name" value="Glycosyltransf_2"/>
</dbReference>